<dbReference type="InterPro" id="IPR050639">
    <property type="entry name" value="SSR_resolvase"/>
</dbReference>
<name>A0A4S8PHD7_9ACTN</name>
<dbReference type="AlphaFoldDB" id="A0A4S8PHD7"/>
<evidence type="ECO:0000313" key="2">
    <source>
        <dbReference type="EMBL" id="THV27704.1"/>
    </source>
</evidence>
<evidence type="ECO:0000259" key="1">
    <source>
        <dbReference type="PROSITE" id="PS51736"/>
    </source>
</evidence>
<dbReference type="GO" id="GO:0003677">
    <property type="term" value="F:DNA binding"/>
    <property type="evidence" value="ECO:0007669"/>
    <property type="project" value="InterPro"/>
</dbReference>
<dbReference type="SMART" id="SM00857">
    <property type="entry name" value="Resolvase"/>
    <property type="match status" value="1"/>
</dbReference>
<dbReference type="GO" id="GO:0000150">
    <property type="term" value="F:DNA strand exchange activity"/>
    <property type="evidence" value="ECO:0007669"/>
    <property type="project" value="InterPro"/>
</dbReference>
<dbReference type="Gene3D" id="3.40.50.1390">
    <property type="entry name" value="Resolvase, N-terminal catalytic domain"/>
    <property type="match status" value="1"/>
</dbReference>
<dbReference type="EMBL" id="STGX01000010">
    <property type="protein sequence ID" value="THV27704.1"/>
    <property type="molecule type" value="Genomic_DNA"/>
</dbReference>
<dbReference type="PANTHER" id="PTHR30461:SF23">
    <property type="entry name" value="DNA RECOMBINASE-RELATED"/>
    <property type="match status" value="1"/>
</dbReference>
<dbReference type="Proteomes" id="UP000305792">
    <property type="component" value="Unassembled WGS sequence"/>
</dbReference>
<proteinExistence type="predicted"/>
<protein>
    <submittedName>
        <fullName evidence="2">Recombinase family protein</fullName>
    </submittedName>
</protein>
<dbReference type="PANTHER" id="PTHR30461">
    <property type="entry name" value="DNA-INVERTASE FROM LAMBDOID PROPHAGE"/>
    <property type="match status" value="1"/>
</dbReference>
<reference evidence="2 3" key="1">
    <citation type="journal article" date="2018" name="Int. J. Syst. Evol. Microbiol.">
        <title>Glycomyces paridis sp. nov., isolated from the medicinal plant Paris polyphylla.</title>
        <authorList>
            <person name="Fang X.M."/>
            <person name="Bai J.L."/>
            <person name="Su J."/>
            <person name="Zhao L.L."/>
            <person name="Liu H.Y."/>
            <person name="Ma B.P."/>
            <person name="Zhang Y.Q."/>
            <person name="Yu L.Y."/>
        </authorList>
    </citation>
    <scope>NUCLEOTIDE SEQUENCE [LARGE SCALE GENOMIC DNA]</scope>
    <source>
        <strain evidence="2 3">CPCC 204357</strain>
    </source>
</reference>
<dbReference type="Pfam" id="PF00239">
    <property type="entry name" value="Resolvase"/>
    <property type="match status" value="1"/>
</dbReference>
<feature type="domain" description="Resolvase/invertase-type recombinase catalytic" evidence="1">
    <location>
        <begin position="17"/>
        <end position="152"/>
    </location>
</feature>
<dbReference type="CDD" id="cd00338">
    <property type="entry name" value="Ser_Recombinase"/>
    <property type="match status" value="1"/>
</dbReference>
<dbReference type="OrthoDB" id="4500247at2"/>
<dbReference type="InterPro" id="IPR006119">
    <property type="entry name" value="Resolv_N"/>
</dbReference>
<organism evidence="2 3">
    <name type="scientific">Glycomyces paridis</name>
    <dbReference type="NCBI Taxonomy" id="2126555"/>
    <lineage>
        <taxon>Bacteria</taxon>
        <taxon>Bacillati</taxon>
        <taxon>Actinomycetota</taxon>
        <taxon>Actinomycetes</taxon>
        <taxon>Glycomycetales</taxon>
        <taxon>Glycomycetaceae</taxon>
        <taxon>Glycomyces</taxon>
    </lineage>
</organism>
<sequence>MSTNVNAVPESPKSPVRAVLYFRAAKDPDGRSIARQEEACRRFAREHGLEPFAEFTDLGRSVGLDYRPPGFQRMLESLVEDAIAAVVVYDDSRLSRNLIGFQRFRDAVCERGARLYTVTGPNPDKGHDDLVAEMRESIVRYLSRHSVEGTER</sequence>
<keyword evidence="3" id="KW-1185">Reference proteome</keyword>
<dbReference type="SUPFAM" id="SSF53041">
    <property type="entry name" value="Resolvase-like"/>
    <property type="match status" value="1"/>
</dbReference>
<gene>
    <name evidence="2" type="ORF">E9998_15080</name>
</gene>
<dbReference type="RefSeq" id="WP_136530508.1">
    <property type="nucleotide sequence ID" value="NZ_STGX01000010.1"/>
</dbReference>
<comment type="caution">
    <text evidence="2">The sequence shown here is derived from an EMBL/GenBank/DDBJ whole genome shotgun (WGS) entry which is preliminary data.</text>
</comment>
<accession>A0A4S8PHD7</accession>
<evidence type="ECO:0000313" key="3">
    <source>
        <dbReference type="Proteomes" id="UP000305792"/>
    </source>
</evidence>
<dbReference type="InterPro" id="IPR036162">
    <property type="entry name" value="Resolvase-like_N_sf"/>
</dbReference>
<dbReference type="PROSITE" id="PS51736">
    <property type="entry name" value="RECOMBINASES_3"/>
    <property type="match status" value="1"/>
</dbReference>